<dbReference type="SUPFAM" id="SSF48403">
    <property type="entry name" value="Ankyrin repeat"/>
    <property type="match status" value="1"/>
</dbReference>
<dbReference type="KEGG" id="schy:GVO57_03450"/>
<dbReference type="AlphaFoldDB" id="A0A7Z2S7W6"/>
<feature type="chain" id="PRO_5030515129" evidence="4">
    <location>
        <begin position="22"/>
        <end position="196"/>
    </location>
</feature>
<evidence type="ECO:0000256" key="3">
    <source>
        <dbReference type="PROSITE-ProRule" id="PRU00023"/>
    </source>
</evidence>
<evidence type="ECO:0000256" key="1">
    <source>
        <dbReference type="ARBA" id="ARBA00022737"/>
    </source>
</evidence>
<feature type="repeat" description="ANK" evidence="3">
    <location>
        <begin position="93"/>
        <end position="125"/>
    </location>
</feature>
<evidence type="ECO:0000256" key="4">
    <source>
        <dbReference type="SAM" id="SignalP"/>
    </source>
</evidence>
<reference evidence="5 6" key="1">
    <citation type="submission" date="2020-01" db="EMBL/GenBank/DDBJ databases">
        <title>Sphingomonas sp. C33 whole genome sequece.</title>
        <authorList>
            <person name="Park C."/>
        </authorList>
    </citation>
    <scope>NUCLEOTIDE SEQUENCE [LARGE SCALE GENOMIC DNA]</scope>
    <source>
        <strain evidence="5 6">C33</strain>
    </source>
</reference>
<dbReference type="SMART" id="SM00248">
    <property type="entry name" value="ANK"/>
    <property type="match status" value="3"/>
</dbReference>
<accession>A0A7Z2S7W6</accession>
<proteinExistence type="predicted"/>
<keyword evidence="1" id="KW-0677">Repeat</keyword>
<keyword evidence="6" id="KW-1185">Reference proteome</keyword>
<dbReference type="PROSITE" id="PS50088">
    <property type="entry name" value="ANK_REPEAT"/>
    <property type="match status" value="3"/>
</dbReference>
<sequence>MNAARLIPAVAALIIAAPAVAQFSDSYNFLKAVRDRDGGKAQELLGNNPSTLIDTRDVSTGERAVHIVTRARDSSWLAFLLQKGANPNAKDGRGQTPLSIAASIGYTEGAELLILRGAQVDLPNGQGETPLILAVQRRDIAMTRLLLTEGANPAKRDTATGMSARQYAERDGRSQVILKLMDDIKPKTKKPAAGPM</sequence>
<dbReference type="PROSITE" id="PS50297">
    <property type="entry name" value="ANK_REP_REGION"/>
    <property type="match status" value="2"/>
</dbReference>
<dbReference type="Pfam" id="PF13857">
    <property type="entry name" value="Ank_5"/>
    <property type="match status" value="1"/>
</dbReference>
<dbReference type="EMBL" id="CP047895">
    <property type="protein sequence ID" value="QHL90057.1"/>
    <property type="molecule type" value="Genomic_DNA"/>
</dbReference>
<evidence type="ECO:0000256" key="2">
    <source>
        <dbReference type="ARBA" id="ARBA00023043"/>
    </source>
</evidence>
<evidence type="ECO:0000313" key="5">
    <source>
        <dbReference type="EMBL" id="QHL90057.1"/>
    </source>
</evidence>
<dbReference type="Proteomes" id="UP000464468">
    <property type="component" value="Chromosome"/>
</dbReference>
<gene>
    <name evidence="5" type="ORF">GVO57_03450</name>
</gene>
<evidence type="ECO:0000313" key="6">
    <source>
        <dbReference type="Proteomes" id="UP000464468"/>
    </source>
</evidence>
<feature type="repeat" description="ANK" evidence="3">
    <location>
        <begin position="126"/>
        <end position="158"/>
    </location>
</feature>
<feature type="repeat" description="ANK" evidence="3">
    <location>
        <begin position="60"/>
        <end position="92"/>
    </location>
</feature>
<name>A0A7Z2S7W6_9SPHN</name>
<protein>
    <submittedName>
        <fullName evidence="5">Ankyrin repeat domain-containing protein</fullName>
    </submittedName>
</protein>
<dbReference type="InterPro" id="IPR036770">
    <property type="entry name" value="Ankyrin_rpt-contain_sf"/>
</dbReference>
<keyword evidence="2 3" id="KW-0040">ANK repeat</keyword>
<organism evidence="5 6">
    <name type="scientific">Sphingomonas changnyeongensis</name>
    <dbReference type="NCBI Taxonomy" id="2698679"/>
    <lineage>
        <taxon>Bacteria</taxon>
        <taxon>Pseudomonadati</taxon>
        <taxon>Pseudomonadota</taxon>
        <taxon>Alphaproteobacteria</taxon>
        <taxon>Sphingomonadales</taxon>
        <taxon>Sphingomonadaceae</taxon>
        <taxon>Sphingomonas</taxon>
    </lineage>
</organism>
<dbReference type="InterPro" id="IPR002110">
    <property type="entry name" value="Ankyrin_rpt"/>
</dbReference>
<feature type="signal peptide" evidence="4">
    <location>
        <begin position="1"/>
        <end position="21"/>
    </location>
</feature>
<dbReference type="PANTHER" id="PTHR24171">
    <property type="entry name" value="ANKYRIN REPEAT DOMAIN-CONTAINING PROTEIN 39-RELATED"/>
    <property type="match status" value="1"/>
</dbReference>
<keyword evidence="4" id="KW-0732">Signal</keyword>
<dbReference type="Gene3D" id="1.25.40.20">
    <property type="entry name" value="Ankyrin repeat-containing domain"/>
    <property type="match status" value="1"/>
</dbReference>
<dbReference type="RefSeq" id="WP_160591870.1">
    <property type="nucleotide sequence ID" value="NZ_CP047895.1"/>
</dbReference>